<evidence type="ECO:0000313" key="2">
    <source>
        <dbReference type="EMBL" id="RPA84357.1"/>
    </source>
</evidence>
<feature type="region of interest" description="Disordered" evidence="1">
    <location>
        <begin position="82"/>
        <end position="145"/>
    </location>
</feature>
<organism evidence="2 3">
    <name type="scientific">Ascobolus immersus RN42</name>
    <dbReference type="NCBI Taxonomy" id="1160509"/>
    <lineage>
        <taxon>Eukaryota</taxon>
        <taxon>Fungi</taxon>
        <taxon>Dikarya</taxon>
        <taxon>Ascomycota</taxon>
        <taxon>Pezizomycotina</taxon>
        <taxon>Pezizomycetes</taxon>
        <taxon>Pezizales</taxon>
        <taxon>Ascobolaceae</taxon>
        <taxon>Ascobolus</taxon>
    </lineage>
</organism>
<accession>A0A3N4IFY3</accession>
<evidence type="ECO:0000313" key="3">
    <source>
        <dbReference type="Proteomes" id="UP000275078"/>
    </source>
</evidence>
<dbReference type="Proteomes" id="UP000275078">
    <property type="component" value="Unassembled WGS sequence"/>
</dbReference>
<dbReference type="AlphaFoldDB" id="A0A3N4IFY3"/>
<sequence>MLAPSDPSPVEKPNRNLSTSLRNYLQTYTPCPPSPRRVMKLHAERSEMIHMRDAPSLVPIPSRHPKAPYLPPKLSRAASFRITPSSPHLPSTLSSFPSPSQPTRNLHRTSPTTLTILPTVELPKYSTNSSPSPNSTPQGFSQTVH</sequence>
<dbReference type="EMBL" id="ML119659">
    <property type="protein sequence ID" value="RPA84357.1"/>
    <property type="molecule type" value="Genomic_DNA"/>
</dbReference>
<feature type="compositionally biased region" description="Low complexity" evidence="1">
    <location>
        <begin position="83"/>
        <end position="103"/>
    </location>
</feature>
<keyword evidence="3" id="KW-1185">Reference proteome</keyword>
<proteinExistence type="predicted"/>
<gene>
    <name evidence="2" type="ORF">BJ508DRAFT_323638</name>
</gene>
<feature type="region of interest" description="Disordered" evidence="1">
    <location>
        <begin position="1"/>
        <end position="21"/>
    </location>
</feature>
<reference evidence="2 3" key="1">
    <citation type="journal article" date="2018" name="Nat. Ecol. Evol.">
        <title>Pezizomycetes genomes reveal the molecular basis of ectomycorrhizal truffle lifestyle.</title>
        <authorList>
            <person name="Murat C."/>
            <person name="Payen T."/>
            <person name="Noel B."/>
            <person name="Kuo A."/>
            <person name="Morin E."/>
            <person name="Chen J."/>
            <person name="Kohler A."/>
            <person name="Krizsan K."/>
            <person name="Balestrini R."/>
            <person name="Da Silva C."/>
            <person name="Montanini B."/>
            <person name="Hainaut M."/>
            <person name="Levati E."/>
            <person name="Barry K.W."/>
            <person name="Belfiori B."/>
            <person name="Cichocki N."/>
            <person name="Clum A."/>
            <person name="Dockter R.B."/>
            <person name="Fauchery L."/>
            <person name="Guy J."/>
            <person name="Iotti M."/>
            <person name="Le Tacon F."/>
            <person name="Lindquist E.A."/>
            <person name="Lipzen A."/>
            <person name="Malagnac F."/>
            <person name="Mello A."/>
            <person name="Molinier V."/>
            <person name="Miyauchi S."/>
            <person name="Poulain J."/>
            <person name="Riccioni C."/>
            <person name="Rubini A."/>
            <person name="Sitrit Y."/>
            <person name="Splivallo R."/>
            <person name="Traeger S."/>
            <person name="Wang M."/>
            <person name="Zifcakova L."/>
            <person name="Wipf D."/>
            <person name="Zambonelli A."/>
            <person name="Paolocci F."/>
            <person name="Nowrousian M."/>
            <person name="Ottonello S."/>
            <person name="Baldrian P."/>
            <person name="Spatafora J.W."/>
            <person name="Henrissat B."/>
            <person name="Nagy L.G."/>
            <person name="Aury J.M."/>
            <person name="Wincker P."/>
            <person name="Grigoriev I.V."/>
            <person name="Bonfante P."/>
            <person name="Martin F.M."/>
        </authorList>
    </citation>
    <scope>NUCLEOTIDE SEQUENCE [LARGE SCALE GENOMIC DNA]</scope>
    <source>
        <strain evidence="2 3">RN42</strain>
    </source>
</reference>
<evidence type="ECO:0000256" key="1">
    <source>
        <dbReference type="SAM" id="MobiDB-lite"/>
    </source>
</evidence>
<protein>
    <submittedName>
        <fullName evidence="2">Uncharacterized protein</fullName>
    </submittedName>
</protein>
<name>A0A3N4IFY3_ASCIM</name>
<feature type="compositionally biased region" description="Low complexity" evidence="1">
    <location>
        <begin position="126"/>
        <end position="137"/>
    </location>
</feature>